<organism evidence="4 5">
    <name type="scientific">Biomphalaria glabrata</name>
    <name type="common">Bloodfluke planorb</name>
    <name type="synonym">Freshwater snail</name>
    <dbReference type="NCBI Taxonomy" id="6526"/>
    <lineage>
        <taxon>Eukaryota</taxon>
        <taxon>Metazoa</taxon>
        <taxon>Spiralia</taxon>
        <taxon>Lophotrochozoa</taxon>
        <taxon>Mollusca</taxon>
        <taxon>Gastropoda</taxon>
        <taxon>Heterobranchia</taxon>
        <taxon>Euthyneura</taxon>
        <taxon>Panpulmonata</taxon>
        <taxon>Hygrophila</taxon>
        <taxon>Lymnaeoidea</taxon>
        <taxon>Planorbidae</taxon>
        <taxon>Biomphalaria</taxon>
    </lineage>
</organism>
<protein>
    <submittedName>
        <fullName evidence="5 6">Phosphoenolpyruvate synthase isoform X1</fullName>
    </submittedName>
</protein>
<dbReference type="RefSeq" id="XP_055892770.1">
    <property type="nucleotide sequence ID" value="XM_056036795.1"/>
</dbReference>
<dbReference type="RefSeq" id="XP_055892769.1">
    <property type="nucleotide sequence ID" value="XM_056036794.1"/>
</dbReference>
<dbReference type="Proteomes" id="UP001165740">
    <property type="component" value="Chromosome 7"/>
</dbReference>
<feature type="domain" description="PEP-utilising enzyme mobile" evidence="2">
    <location>
        <begin position="1260"/>
        <end position="1330"/>
    </location>
</feature>
<dbReference type="Pfam" id="PF01326">
    <property type="entry name" value="PPDK_N"/>
    <property type="match status" value="1"/>
</dbReference>
<accession>A0A9W3AZY7</accession>
<dbReference type="Pfam" id="PF00391">
    <property type="entry name" value="PEP-utilizers"/>
    <property type="match status" value="1"/>
</dbReference>
<dbReference type="GO" id="GO:0005524">
    <property type="term" value="F:ATP binding"/>
    <property type="evidence" value="ECO:0007669"/>
    <property type="project" value="InterPro"/>
</dbReference>
<evidence type="ECO:0000313" key="6">
    <source>
        <dbReference type="RefSeq" id="XP_055892769.1"/>
    </source>
</evidence>
<dbReference type="Gene3D" id="3.50.30.10">
    <property type="entry name" value="Phosphohistidine domain"/>
    <property type="match status" value="1"/>
</dbReference>
<reference evidence="5 6" key="1">
    <citation type="submission" date="2025-04" db="UniProtKB">
        <authorList>
            <consortium name="RefSeq"/>
        </authorList>
    </citation>
    <scope>IDENTIFICATION</scope>
</reference>
<evidence type="ECO:0000313" key="5">
    <source>
        <dbReference type="RefSeq" id="XP_055892768.1"/>
    </source>
</evidence>
<comment type="similarity">
    <text evidence="1">Belongs to the PEP-utilizing enzyme family.</text>
</comment>
<dbReference type="OMA" id="HRKFEQG"/>
<proteinExistence type="inferred from homology"/>
<dbReference type="OrthoDB" id="6123450at2759"/>
<dbReference type="InterPro" id="IPR036637">
    <property type="entry name" value="Phosphohistidine_dom_sf"/>
</dbReference>
<feature type="domain" description="Pyruvate phosphate dikinase AMP/ATP-binding" evidence="3">
    <location>
        <begin position="453"/>
        <end position="776"/>
    </location>
</feature>
<dbReference type="InterPro" id="IPR008279">
    <property type="entry name" value="PEP-util_enz_mobile_dom"/>
</dbReference>
<dbReference type="PANTHER" id="PTHR43615">
    <property type="entry name" value="PHOSPHOENOLPYRUVATE SYNTHASE-RELATED"/>
    <property type="match status" value="1"/>
</dbReference>
<dbReference type="RefSeq" id="XP_055892768.1">
    <property type="nucleotide sequence ID" value="XM_056036793.1"/>
</dbReference>
<dbReference type="GeneID" id="106061351"/>
<name>A0A9W3AZY7_BIOGL</name>
<dbReference type="InterPro" id="IPR013815">
    <property type="entry name" value="ATP_grasp_subdomain_1"/>
</dbReference>
<evidence type="ECO:0000259" key="3">
    <source>
        <dbReference type="Pfam" id="PF01326"/>
    </source>
</evidence>
<dbReference type="GO" id="GO:0016301">
    <property type="term" value="F:kinase activity"/>
    <property type="evidence" value="ECO:0007669"/>
    <property type="project" value="InterPro"/>
</dbReference>
<dbReference type="SUPFAM" id="SSF52009">
    <property type="entry name" value="Phosphohistidine domain"/>
    <property type="match status" value="1"/>
</dbReference>
<dbReference type="Gene3D" id="3.30.1490.20">
    <property type="entry name" value="ATP-grasp fold, A domain"/>
    <property type="match status" value="1"/>
</dbReference>
<sequence length="1348" mass="152056">MKENSMEMILLAVLICVAAATLVKLFFKSDRVVVNVYRLPGRWYWLKRILFYVLFKMRSTKRTENKHTNGTGQQGYGRGFSDEDMEKPQLLKDDKFAIDTCYFGATNKDGVKLVCRIARRRDRIAEVWLFLELPRFGCLQLPRHPDTDVYFTDGKTFRAAGLSFEIIEPMKKWKLTYSGKLRKGLCNEITDKPEEFLETSFSLTWNAFSQPFNTDTDMAVSLLGDSVARETWNKDFLERLKLNHQTHYDQWGELRGRINIEGQERQLTLQSVRDHSFGLRDWRCFHRYIIHYIYLDTGMSIQVGIFSQPNLMSHVKIGYVSYATGDIVSVTDIMLNIWEVGEDTKEPPKTWTFGFKADGQTFNVRATRDTTCVWYLQNDRGGKVFEAFTTFEVNSFKGRGISEYFYRNPEGPCIENIPLVYDLIEEPSSEVIKTNSHLLALPFTSLACQSPALVGGKGAQLAQLTSIESKVSAKVSPGFCLTLKCFDLHVKTNSDIKEAIQNICSTAINDHANLASACSHTVQVINSTDIDSEVQEVIVQFLKDYIDIHYERIHLAIRSSAAGEDGAEASSAGQMETILGVVGLSQILDAVKKCWSSAFTIQAVEYRRQHGQPINVLVGVVIQKMVPADAAGVLFTADPITQSISHLVINANFGLGESVVSGKVNPDTVYIERDPEYLYDSERLKIGQVCVGNKTVRIVETGQGGVVEECLGAQSNQLCIEDSLILRIAQLGVELEKYYGSPRDVEWAVANNVIFLLQCRPITIVDSETEDDLMHEFDSPSTCDYQWWTTCNIGEMMPGAVTPLTSSNFSKFINRCMQRLTMYMGVRQNVSGLPKDILVYCNHLFLSIVDISAAVMTTMFVKNESMNLSLLGQLLPDLHYDQIQQYYGRSQLGRLKKLFNFIRMIKVSMTSLSIMKEWEVKLNSFEIGADAKTSSELFHCIEQHLDDCEKVWLGSILVSSRSGNLTTALMSIIAGDPDKWTPDHYGDIALLLSNCTDVYSAEVPHAMESIAKEIAQKGQNFVDVFLKTEDKECIQVIERCPDLKKSVDNFLSRHGHRCLRESEYREKSWRAAPEKFISVLKIVLKTKSYETSEKKEVSISELLGKLKTKIPFHKKWIIKFVLPKAWKSVGEREWAKSLAVKMNDILKTAYSRLSTLLFQEGRLPDSDLLYFLTHQEISKLLYIPSARLIIKAQKRRNILKKQMEMKFEKISKSHPVQINISSGEHIESDVETLKGMPVSQGQVTGPAQVVHTLEQASVIKAGDILVVSSTDVGWSPYFPLIAGLITEMGGLISHGAVVAREYGIPCVVNVPRATSIIRTGEKLLIDGRLGSIKRLDVKTNQEQQKSQS</sequence>
<dbReference type="PANTHER" id="PTHR43615:SF1">
    <property type="entry name" value="PPDK_N DOMAIN-CONTAINING PROTEIN"/>
    <property type="match status" value="1"/>
</dbReference>
<gene>
    <name evidence="5 6 7" type="primary">LOC106061351</name>
</gene>
<dbReference type="InterPro" id="IPR051549">
    <property type="entry name" value="PEP_Utilizing_Enz"/>
</dbReference>
<dbReference type="SUPFAM" id="SSF56059">
    <property type="entry name" value="Glutathione synthetase ATP-binding domain-like"/>
    <property type="match status" value="1"/>
</dbReference>
<keyword evidence="4" id="KW-1185">Reference proteome</keyword>
<evidence type="ECO:0000256" key="1">
    <source>
        <dbReference type="ARBA" id="ARBA00007837"/>
    </source>
</evidence>
<dbReference type="InterPro" id="IPR002192">
    <property type="entry name" value="PPDK_AMP/ATP-bd"/>
</dbReference>
<evidence type="ECO:0000313" key="4">
    <source>
        <dbReference type="Proteomes" id="UP001165740"/>
    </source>
</evidence>
<dbReference type="Gene3D" id="3.30.470.20">
    <property type="entry name" value="ATP-grasp fold, B domain"/>
    <property type="match status" value="1"/>
</dbReference>
<evidence type="ECO:0000313" key="7">
    <source>
        <dbReference type="RefSeq" id="XP_055892770.1"/>
    </source>
</evidence>
<evidence type="ECO:0000259" key="2">
    <source>
        <dbReference type="Pfam" id="PF00391"/>
    </source>
</evidence>